<evidence type="ECO:0000313" key="2">
    <source>
        <dbReference type="Proteomes" id="UP000257109"/>
    </source>
</evidence>
<protein>
    <submittedName>
        <fullName evidence="1">Uncharacterized protein</fullName>
    </submittedName>
</protein>
<feature type="non-terminal residue" evidence="1">
    <location>
        <position position="1"/>
    </location>
</feature>
<dbReference type="AlphaFoldDB" id="A0A371FA66"/>
<reference evidence="1" key="1">
    <citation type="submission" date="2018-05" db="EMBL/GenBank/DDBJ databases">
        <title>Draft genome of Mucuna pruriens seed.</title>
        <authorList>
            <person name="Nnadi N.E."/>
            <person name="Vos R."/>
            <person name="Hasami M.H."/>
            <person name="Devisetty U.K."/>
            <person name="Aguiy J.C."/>
        </authorList>
    </citation>
    <scope>NUCLEOTIDE SEQUENCE [LARGE SCALE GENOMIC DNA]</scope>
    <source>
        <strain evidence="1">JCA_2017</strain>
    </source>
</reference>
<proteinExistence type="predicted"/>
<accession>A0A371FA66</accession>
<name>A0A371FA66_MUCPR</name>
<organism evidence="1 2">
    <name type="scientific">Mucuna pruriens</name>
    <name type="common">Velvet bean</name>
    <name type="synonym">Dolichos pruriens</name>
    <dbReference type="NCBI Taxonomy" id="157652"/>
    <lineage>
        <taxon>Eukaryota</taxon>
        <taxon>Viridiplantae</taxon>
        <taxon>Streptophyta</taxon>
        <taxon>Embryophyta</taxon>
        <taxon>Tracheophyta</taxon>
        <taxon>Spermatophyta</taxon>
        <taxon>Magnoliopsida</taxon>
        <taxon>eudicotyledons</taxon>
        <taxon>Gunneridae</taxon>
        <taxon>Pentapetalae</taxon>
        <taxon>rosids</taxon>
        <taxon>fabids</taxon>
        <taxon>Fabales</taxon>
        <taxon>Fabaceae</taxon>
        <taxon>Papilionoideae</taxon>
        <taxon>50 kb inversion clade</taxon>
        <taxon>NPAAA clade</taxon>
        <taxon>indigoferoid/millettioid clade</taxon>
        <taxon>Phaseoleae</taxon>
        <taxon>Mucuna</taxon>
    </lineage>
</organism>
<evidence type="ECO:0000313" key="1">
    <source>
        <dbReference type="EMBL" id="RDX75185.1"/>
    </source>
</evidence>
<dbReference type="EMBL" id="QJKJ01009911">
    <property type="protein sequence ID" value="RDX75185.1"/>
    <property type="molecule type" value="Genomic_DNA"/>
</dbReference>
<gene>
    <name evidence="1" type="ORF">CR513_44966</name>
</gene>
<sequence length="173" mass="20447">MCTEYGESEVIPTHTVEQTTTMEGVEQNVNTNNLPMINMALRFGVFGASRMKTYREQQLWEDHYDITITIKDVGVIINNFNSILVAHERDGRVLTYSTKGMFSRFPFYLGNNWKQGDLKEHLDRMSINLRWHLKFQEACVYHLSLFKSDHTLPWIKFCNNTTINKQRRSFRFL</sequence>
<dbReference type="Proteomes" id="UP000257109">
    <property type="component" value="Unassembled WGS sequence"/>
</dbReference>
<comment type="caution">
    <text evidence="1">The sequence shown here is derived from an EMBL/GenBank/DDBJ whole genome shotgun (WGS) entry which is preliminary data.</text>
</comment>
<keyword evidence="2" id="KW-1185">Reference proteome</keyword>